<dbReference type="Proteomes" id="UP001595690">
    <property type="component" value="Unassembled WGS sequence"/>
</dbReference>
<evidence type="ECO:0000256" key="5">
    <source>
        <dbReference type="ARBA" id="ARBA00022989"/>
    </source>
</evidence>
<dbReference type="PANTHER" id="PTHR43163">
    <property type="entry name" value="DIPEPTIDE TRANSPORT SYSTEM PERMEASE PROTEIN DPPB-RELATED"/>
    <property type="match status" value="1"/>
</dbReference>
<dbReference type="RefSeq" id="WP_382370361.1">
    <property type="nucleotide sequence ID" value="NZ_JBHRZI010000010.1"/>
</dbReference>
<dbReference type="InterPro" id="IPR045621">
    <property type="entry name" value="BPD_transp_1_N"/>
</dbReference>
<gene>
    <name evidence="9" type="ORF">ACFOWZ_07060</name>
</gene>
<evidence type="ECO:0000256" key="1">
    <source>
        <dbReference type="ARBA" id="ARBA00004651"/>
    </source>
</evidence>
<proteinExistence type="inferred from homology"/>
<keyword evidence="5 7" id="KW-1133">Transmembrane helix</keyword>
<feature type="transmembrane region" description="Helical" evidence="7">
    <location>
        <begin position="129"/>
        <end position="155"/>
    </location>
</feature>
<comment type="subcellular location">
    <subcellularLocation>
        <location evidence="1 7">Cell membrane</location>
        <topology evidence="1 7">Multi-pass membrane protein</topology>
    </subcellularLocation>
</comment>
<evidence type="ECO:0000256" key="4">
    <source>
        <dbReference type="ARBA" id="ARBA00022692"/>
    </source>
</evidence>
<evidence type="ECO:0000256" key="3">
    <source>
        <dbReference type="ARBA" id="ARBA00022475"/>
    </source>
</evidence>
<evidence type="ECO:0000313" key="9">
    <source>
        <dbReference type="EMBL" id="MFC3891231.1"/>
    </source>
</evidence>
<dbReference type="EMBL" id="JBHRZI010000010">
    <property type="protein sequence ID" value="MFC3891231.1"/>
    <property type="molecule type" value="Genomic_DNA"/>
</dbReference>
<evidence type="ECO:0000256" key="7">
    <source>
        <dbReference type="RuleBase" id="RU363032"/>
    </source>
</evidence>
<sequence length="308" mass="31244">MAAALTVARAALTLLLVCLLVFLITTALPGDAAVIAAGQHATPERIAELRVALGLDQPVWTRFAGWLSGAVRGDLGLSLVDGRPVAPLLWSRFTATLFIAVPVWVLALALGTPLALLLGWRADRAGSALLAAIAGLPEVVLAGGLVVVFATWLGWLPAVSLVPAGGTAADRPEVLVLPVLALALPAIAWTARLLRGPVTDVVGRRFVTDALLRGVPVPVVAARHVVPHLAPPLAQAAAVLAGGVLTATTVVEAVFAYPGMGQLLATAVGTRDAPVLQGLAALVAAVVLVAVLAADAVSAVLARRVGAR</sequence>
<evidence type="ECO:0000259" key="8">
    <source>
        <dbReference type="PROSITE" id="PS50928"/>
    </source>
</evidence>
<comment type="similarity">
    <text evidence="7">Belongs to the binding-protein-dependent transport system permease family.</text>
</comment>
<dbReference type="Gene3D" id="1.10.3720.10">
    <property type="entry name" value="MetI-like"/>
    <property type="match status" value="1"/>
</dbReference>
<protein>
    <submittedName>
        <fullName evidence="9">ABC transporter permease</fullName>
    </submittedName>
</protein>
<keyword evidence="6 7" id="KW-0472">Membrane</keyword>
<comment type="caution">
    <text evidence="9">The sequence shown here is derived from an EMBL/GenBank/DDBJ whole genome shotgun (WGS) entry which is preliminary data.</text>
</comment>
<name>A0ABV8BPJ3_9PSEU</name>
<organism evidence="9 10">
    <name type="scientific">Lentzea rhizosphaerae</name>
    <dbReference type="NCBI Taxonomy" id="2041025"/>
    <lineage>
        <taxon>Bacteria</taxon>
        <taxon>Bacillati</taxon>
        <taxon>Actinomycetota</taxon>
        <taxon>Actinomycetes</taxon>
        <taxon>Pseudonocardiales</taxon>
        <taxon>Pseudonocardiaceae</taxon>
        <taxon>Lentzea</taxon>
    </lineage>
</organism>
<keyword evidence="3" id="KW-1003">Cell membrane</keyword>
<feature type="transmembrane region" description="Helical" evidence="7">
    <location>
        <begin position="93"/>
        <end position="117"/>
    </location>
</feature>
<dbReference type="PROSITE" id="PS50928">
    <property type="entry name" value="ABC_TM1"/>
    <property type="match status" value="1"/>
</dbReference>
<evidence type="ECO:0000313" key="10">
    <source>
        <dbReference type="Proteomes" id="UP001595690"/>
    </source>
</evidence>
<dbReference type="PANTHER" id="PTHR43163:SF3">
    <property type="entry name" value="PEPTIDE ABC TRANSPORTER PERMEASE PROTEIN"/>
    <property type="match status" value="1"/>
</dbReference>
<feature type="domain" description="ABC transmembrane type-1" evidence="8">
    <location>
        <begin position="93"/>
        <end position="298"/>
    </location>
</feature>
<evidence type="ECO:0000256" key="2">
    <source>
        <dbReference type="ARBA" id="ARBA00022448"/>
    </source>
</evidence>
<keyword evidence="2 7" id="KW-0813">Transport</keyword>
<accession>A0ABV8BPJ3</accession>
<dbReference type="Pfam" id="PF19300">
    <property type="entry name" value="BPD_transp_1_N"/>
    <property type="match status" value="1"/>
</dbReference>
<keyword evidence="10" id="KW-1185">Reference proteome</keyword>
<keyword evidence="4 7" id="KW-0812">Transmembrane</keyword>
<evidence type="ECO:0000256" key="6">
    <source>
        <dbReference type="ARBA" id="ARBA00023136"/>
    </source>
</evidence>
<dbReference type="Pfam" id="PF00528">
    <property type="entry name" value="BPD_transp_1"/>
    <property type="match status" value="1"/>
</dbReference>
<dbReference type="InterPro" id="IPR035906">
    <property type="entry name" value="MetI-like_sf"/>
</dbReference>
<feature type="transmembrane region" description="Helical" evidence="7">
    <location>
        <begin position="278"/>
        <end position="302"/>
    </location>
</feature>
<dbReference type="SUPFAM" id="SSF161098">
    <property type="entry name" value="MetI-like"/>
    <property type="match status" value="1"/>
</dbReference>
<feature type="transmembrane region" description="Helical" evidence="7">
    <location>
        <begin position="233"/>
        <end position="258"/>
    </location>
</feature>
<feature type="transmembrane region" description="Helical" evidence="7">
    <location>
        <begin position="175"/>
        <end position="194"/>
    </location>
</feature>
<dbReference type="InterPro" id="IPR000515">
    <property type="entry name" value="MetI-like"/>
</dbReference>
<reference evidence="10" key="1">
    <citation type="journal article" date="2019" name="Int. J. Syst. Evol. Microbiol.">
        <title>The Global Catalogue of Microorganisms (GCM) 10K type strain sequencing project: providing services to taxonomists for standard genome sequencing and annotation.</title>
        <authorList>
            <consortium name="The Broad Institute Genomics Platform"/>
            <consortium name="The Broad Institute Genome Sequencing Center for Infectious Disease"/>
            <person name="Wu L."/>
            <person name="Ma J."/>
        </authorList>
    </citation>
    <scope>NUCLEOTIDE SEQUENCE [LARGE SCALE GENOMIC DNA]</scope>
    <source>
        <strain evidence="10">CGMCC 4.7405</strain>
    </source>
</reference>